<dbReference type="AlphaFoldDB" id="A0A8C6ZNH2"/>
<evidence type="ECO:0000256" key="3">
    <source>
        <dbReference type="ARBA" id="ARBA00022777"/>
    </source>
</evidence>
<gene>
    <name evidence="5" type="primary">AK8</name>
</gene>
<evidence type="ECO:0000256" key="4">
    <source>
        <dbReference type="RuleBase" id="RU003330"/>
    </source>
</evidence>
<keyword evidence="2" id="KW-0547">Nucleotide-binding</keyword>
<reference evidence="5" key="1">
    <citation type="submission" date="2025-08" db="UniProtKB">
        <authorList>
            <consortium name="Ensembl"/>
        </authorList>
    </citation>
    <scope>IDENTIFICATION</scope>
</reference>
<dbReference type="SUPFAM" id="SSF52540">
    <property type="entry name" value="P-loop containing nucleoside triphosphate hydrolases"/>
    <property type="match status" value="2"/>
</dbReference>
<dbReference type="PRINTS" id="PR00094">
    <property type="entry name" value="ADENYLTKNASE"/>
</dbReference>
<proteinExistence type="inferred from homology"/>
<keyword evidence="3 4" id="KW-0418">Kinase</keyword>
<dbReference type="GO" id="GO:0019205">
    <property type="term" value="F:nucleobase-containing compound kinase activity"/>
    <property type="evidence" value="ECO:0007669"/>
    <property type="project" value="InterPro"/>
</dbReference>
<dbReference type="Gene3D" id="3.40.50.300">
    <property type="entry name" value="P-loop containing nucleotide triphosphate hydrolases"/>
    <property type="match status" value="2"/>
</dbReference>
<dbReference type="HAMAP" id="MF_00235">
    <property type="entry name" value="Adenylate_kinase_Adk"/>
    <property type="match status" value="1"/>
</dbReference>
<evidence type="ECO:0000256" key="1">
    <source>
        <dbReference type="ARBA" id="ARBA00022679"/>
    </source>
</evidence>
<protein>
    <submittedName>
        <fullName evidence="5">Adenylate kinase 8</fullName>
    </submittedName>
</protein>
<keyword evidence="6" id="KW-1185">Reference proteome</keyword>
<dbReference type="CDD" id="cd22979">
    <property type="entry name" value="DD_AK8"/>
    <property type="match status" value="1"/>
</dbReference>
<dbReference type="Proteomes" id="UP000694420">
    <property type="component" value="Unplaced"/>
</dbReference>
<dbReference type="CDD" id="cd01428">
    <property type="entry name" value="ADK"/>
    <property type="match status" value="2"/>
</dbReference>
<sequence length="451" mass="51954">MLEDLLIHKPEDPIQYMINYLKENNDDAPRICILGPPASGKTTVAMWLCKHLDAIRISQETLLFKETLPLTKEAKAYKERKQVCKRKIPNALWANLIQERLSNVDCIKQGWILEGFPENQEQAWMLQSSGIIPVHVVVLYAPDTVLIERNSGKRLDPVTEEVFHTTFDWPRDPWVQQRLVKPEDTSEQEISKKLLEYHRSFPGLFQTYQKILKSINADQPCMDVVSQALTYVQTRHRSAAPFTPRILFCGPPGSGKRLQAALIAEKYGIVNICCGQLLKEAVAEKTKLGELVKTYFDDDRPVPDNLVVKIVAKRLNTLDCVTNGWVLCGFPRDIEQGEQLQRAGIIPNRVFFFNLPYESIMERLSQRRIDPVTGERLALMSPPALEIQARLLQNPKDKEENIERRLEAYYRNAKDLEEFYEDAFYINADQDPRVVFEFIESCIIKPLPRKS</sequence>
<dbReference type="GO" id="GO:0006139">
    <property type="term" value="P:nucleobase-containing compound metabolic process"/>
    <property type="evidence" value="ECO:0007669"/>
    <property type="project" value="InterPro"/>
</dbReference>
<reference evidence="5" key="2">
    <citation type="submission" date="2025-09" db="UniProtKB">
        <authorList>
            <consortium name="Ensembl"/>
        </authorList>
    </citation>
    <scope>IDENTIFICATION</scope>
</reference>
<comment type="similarity">
    <text evidence="4">Belongs to the adenylate kinase family.</text>
</comment>
<evidence type="ECO:0000313" key="6">
    <source>
        <dbReference type="Proteomes" id="UP000694420"/>
    </source>
</evidence>
<dbReference type="GO" id="GO:0005524">
    <property type="term" value="F:ATP binding"/>
    <property type="evidence" value="ECO:0007669"/>
    <property type="project" value="InterPro"/>
</dbReference>
<keyword evidence="1 4" id="KW-0808">Transferase</keyword>
<organism evidence="5 6">
    <name type="scientific">Nothoprocta perdicaria</name>
    <name type="common">Chilean tinamou</name>
    <name type="synonym">Crypturus perdicarius</name>
    <dbReference type="NCBI Taxonomy" id="30464"/>
    <lineage>
        <taxon>Eukaryota</taxon>
        <taxon>Metazoa</taxon>
        <taxon>Chordata</taxon>
        <taxon>Craniata</taxon>
        <taxon>Vertebrata</taxon>
        <taxon>Euteleostomi</taxon>
        <taxon>Archelosauria</taxon>
        <taxon>Archosauria</taxon>
        <taxon>Dinosauria</taxon>
        <taxon>Saurischia</taxon>
        <taxon>Theropoda</taxon>
        <taxon>Coelurosauria</taxon>
        <taxon>Aves</taxon>
        <taxon>Palaeognathae</taxon>
        <taxon>Tinamiformes</taxon>
        <taxon>Tinamidae</taxon>
        <taxon>Nothoprocta</taxon>
    </lineage>
</organism>
<dbReference type="Ensembl" id="ENSNPET00000018827.1">
    <property type="protein sequence ID" value="ENSNPEP00000018358.1"/>
    <property type="gene ID" value="ENSNPEG00000013673.1"/>
</dbReference>
<dbReference type="Pfam" id="PF00406">
    <property type="entry name" value="ADK"/>
    <property type="match status" value="2"/>
</dbReference>
<evidence type="ECO:0000313" key="5">
    <source>
        <dbReference type="Ensembl" id="ENSNPEP00000018358.1"/>
    </source>
</evidence>
<dbReference type="PANTHER" id="PTHR23359">
    <property type="entry name" value="NUCLEOTIDE KINASE"/>
    <property type="match status" value="1"/>
</dbReference>
<name>A0A8C6ZNH2_NOTPE</name>
<dbReference type="InterPro" id="IPR027417">
    <property type="entry name" value="P-loop_NTPase"/>
</dbReference>
<accession>A0A8C6ZNH2</accession>
<dbReference type="InterPro" id="IPR000850">
    <property type="entry name" value="Adenylat/UMP-CMP_kin"/>
</dbReference>
<evidence type="ECO:0000256" key="2">
    <source>
        <dbReference type="ARBA" id="ARBA00022741"/>
    </source>
</evidence>